<keyword evidence="5" id="KW-0472">Membrane</keyword>
<dbReference type="GO" id="GO:0005886">
    <property type="term" value="C:plasma membrane"/>
    <property type="evidence" value="ECO:0007669"/>
    <property type="project" value="UniProtKB-SubCell"/>
</dbReference>
<dbReference type="PANTHER" id="PTHR30606">
    <property type="entry name" value="LIPID A BIOSYNTHESIS LAUROYL ACYLTRANSFERASE"/>
    <property type="match status" value="1"/>
</dbReference>
<dbReference type="InterPro" id="IPR004960">
    <property type="entry name" value="LipA_acyltrans"/>
</dbReference>
<protein>
    <submittedName>
        <fullName evidence="7">Lipid A biosynthesis lauroyl acyltransferase</fullName>
    </submittedName>
</protein>
<accession>A0A0B4XPN2</accession>
<evidence type="ECO:0000256" key="1">
    <source>
        <dbReference type="ARBA" id="ARBA00004533"/>
    </source>
</evidence>
<evidence type="ECO:0000313" key="8">
    <source>
        <dbReference type="Proteomes" id="UP000006764"/>
    </source>
</evidence>
<comment type="subcellular location">
    <subcellularLocation>
        <location evidence="1">Cell inner membrane</location>
    </subcellularLocation>
</comment>
<dbReference type="Pfam" id="PF03279">
    <property type="entry name" value="Lip_A_acyltrans"/>
    <property type="match status" value="1"/>
</dbReference>
<evidence type="ECO:0000256" key="4">
    <source>
        <dbReference type="ARBA" id="ARBA00022679"/>
    </source>
</evidence>
<keyword evidence="8" id="KW-1185">Reference proteome</keyword>
<keyword evidence="4 7" id="KW-0808">Transferase</keyword>
<evidence type="ECO:0000256" key="5">
    <source>
        <dbReference type="ARBA" id="ARBA00023136"/>
    </source>
</evidence>
<dbReference type="KEGG" id="apac:S7S_09930"/>
<organism evidence="7 8">
    <name type="scientific">Isoalcanivorax pacificus W11-5</name>
    <dbReference type="NCBI Taxonomy" id="391936"/>
    <lineage>
        <taxon>Bacteria</taxon>
        <taxon>Pseudomonadati</taxon>
        <taxon>Pseudomonadota</taxon>
        <taxon>Gammaproteobacteria</taxon>
        <taxon>Oceanospirillales</taxon>
        <taxon>Alcanivoracaceae</taxon>
        <taxon>Isoalcanivorax</taxon>
    </lineage>
</organism>
<dbReference type="Proteomes" id="UP000006764">
    <property type="component" value="Chromosome"/>
</dbReference>
<evidence type="ECO:0000313" key="7">
    <source>
        <dbReference type="EMBL" id="AJD48398.1"/>
    </source>
</evidence>
<evidence type="ECO:0000256" key="2">
    <source>
        <dbReference type="ARBA" id="ARBA00022475"/>
    </source>
</evidence>
<dbReference type="HOGENOM" id="CLU_049421_0_0_6"/>
<evidence type="ECO:0000256" key="3">
    <source>
        <dbReference type="ARBA" id="ARBA00022519"/>
    </source>
</evidence>
<dbReference type="RefSeq" id="WP_008735388.1">
    <property type="nucleotide sequence ID" value="NZ_CP004387.1"/>
</dbReference>
<gene>
    <name evidence="7" type="ORF">S7S_09930</name>
</gene>
<dbReference type="OrthoDB" id="9803456at2"/>
<dbReference type="CDD" id="cd07984">
    <property type="entry name" value="LPLAT_LABLAT-like"/>
    <property type="match status" value="1"/>
</dbReference>
<dbReference type="PIRSF" id="PIRSF026649">
    <property type="entry name" value="MsbB"/>
    <property type="match status" value="1"/>
</dbReference>
<name>A0A0B4XPN2_9GAMM</name>
<sequence length="303" mass="34030">MGRKSSPRTQARKGRLATGALRLMSWLPLPLNRALGSLIGRLLWWLRSDARRISEVNIARCFPAMPAAQQRQLVRASLIETAKGSTEIGLVWHRPDYALSLIRGAEGDALLRETLAGGRPVLLLVPHLGCWEVLNFWLSHHFSLHAMYNPSGLPAVDQLVRDSREHFGTVMYPATARGVASLVRTLKKEAVLTAILPDQVPDRRSGRFAPFFGEPAYTATLSPKLIQQTGARVFVACARRLPDSEGYRIVLREPDPALYDSDLDASLPALNRSIESLILEMPEQYLWSYKRFRRRPEGTPELY</sequence>
<dbReference type="GO" id="GO:0009247">
    <property type="term" value="P:glycolipid biosynthetic process"/>
    <property type="evidence" value="ECO:0007669"/>
    <property type="project" value="UniProtKB-ARBA"/>
</dbReference>
<keyword evidence="6 7" id="KW-0012">Acyltransferase</keyword>
<dbReference type="GO" id="GO:0016746">
    <property type="term" value="F:acyltransferase activity"/>
    <property type="evidence" value="ECO:0007669"/>
    <property type="project" value="UniProtKB-KW"/>
</dbReference>
<reference evidence="7 8" key="1">
    <citation type="journal article" date="2012" name="J. Bacteriol.">
        <title>Genome sequence of an alkane-degrading bacterium, Alcanivorax pacificus type strain W11-5, isolated from deep sea sediment.</title>
        <authorList>
            <person name="Lai Q."/>
            <person name="Shao Z."/>
        </authorList>
    </citation>
    <scope>NUCLEOTIDE SEQUENCE [LARGE SCALE GENOMIC DNA]</scope>
    <source>
        <strain evidence="7 8">W11-5</strain>
    </source>
</reference>
<proteinExistence type="predicted"/>
<dbReference type="EMBL" id="CP004387">
    <property type="protein sequence ID" value="AJD48398.1"/>
    <property type="molecule type" value="Genomic_DNA"/>
</dbReference>
<dbReference type="AlphaFoldDB" id="A0A0B4XPN2"/>
<keyword evidence="2" id="KW-1003">Cell membrane</keyword>
<evidence type="ECO:0000256" key="6">
    <source>
        <dbReference type="ARBA" id="ARBA00023315"/>
    </source>
</evidence>
<keyword evidence="3" id="KW-0997">Cell inner membrane</keyword>
<dbReference type="STRING" id="391936.S7S_09930"/>
<dbReference type="PANTHER" id="PTHR30606:SF10">
    <property type="entry name" value="PHOSPHATIDYLINOSITOL MANNOSIDE ACYLTRANSFERASE"/>
    <property type="match status" value="1"/>
</dbReference>